<evidence type="ECO:0000256" key="7">
    <source>
        <dbReference type="ARBA" id="ARBA00023180"/>
    </source>
</evidence>
<evidence type="ECO:0000259" key="8">
    <source>
        <dbReference type="PROSITE" id="PS50835"/>
    </source>
</evidence>
<dbReference type="GO" id="GO:0002376">
    <property type="term" value="P:immune system process"/>
    <property type="evidence" value="ECO:0007669"/>
    <property type="project" value="UniProtKB-KW"/>
</dbReference>
<reference evidence="9" key="3">
    <citation type="submission" date="2025-09" db="UniProtKB">
        <authorList>
            <consortium name="Ensembl"/>
        </authorList>
    </citation>
    <scope>IDENTIFICATION</scope>
</reference>
<evidence type="ECO:0000256" key="6">
    <source>
        <dbReference type="ARBA" id="ARBA00023157"/>
    </source>
</evidence>
<evidence type="ECO:0000256" key="4">
    <source>
        <dbReference type="ARBA" id="ARBA00022859"/>
    </source>
</evidence>
<dbReference type="AlphaFoldDB" id="A0A667Z9Y5"/>
<dbReference type="InterPro" id="IPR013106">
    <property type="entry name" value="Ig_V-set"/>
</dbReference>
<keyword evidence="5" id="KW-0472">Membrane</keyword>
<dbReference type="PANTHER" id="PTHR19433">
    <property type="entry name" value="T-CELL RECEPTOR ALPHA CHAIN V REGION-RELATED"/>
    <property type="match status" value="1"/>
</dbReference>
<evidence type="ECO:0000256" key="5">
    <source>
        <dbReference type="ARBA" id="ARBA00023136"/>
    </source>
</evidence>
<dbReference type="SMART" id="SM00409">
    <property type="entry name" value="IG"/>
    <property type="match status" value="1"/>
</dbReference>
<dbReference type="CDD" id="cd00099">
    <property type="entry name" value="IgV"/>
    <property type="match status" value="1"/>
</dbReference>
<protein>
    <submittedName>
        <fullName evidence="9">Novel immune-type receptor 8</fullName>
    </submittedName>
</protein>
<dbReference type="GO" id="GO:0005886">
    <property type="term" value="C:plasma membrane"/>
    <property type="evidence" value="ECO:0007669"/>
    <property type="project" value="UniProtKB-SubCell"/>
</dbReference>
<evidence type="ECO:0000256" key="2">
    <source>
        <dbReference type="ARBA" id="ARBA00022475"/>
    </source>
</evidence>
<accession>A0A667Z9Y5</accession>
<dbReference type="PROSITE" id="PS50835">
    <property type="entry name" value="IG_LIKE"/>
    <property type="match status" value="1"/>
</dbReference>
<keyword evidence="10" id="KW-1185">Reference proteome</keyword>
<keyword evidence="3" id="KW-0732">Signal</keyword>
<name>A0A667Z9Y5_9TELE</name>
<organism evidence="9 10">
    <name type="scientific">Myripristis murdjan</name>
    <name type="common">pinecone soldierfish</name>
    <dbReference type="NCBI Taxonomy" id="586833"/>
    <lineage>
        <taxon>Eukaryota</taxon>
        <taxon>Metazoa</taxon>
        <taxon>Chordata</taxon>
        <taxon>Craniata</taxon>
        <taxon>Vertebrata</taxon>
        <taxon>Euteleostomi</taxon>
        <taxon>Actinopterygii</taxon>
        <taxon>Neopterygii</taxon>
        <taxon>Teleostei</taxon>
        <taxon>Neoteleostei</taxon>
        <taxon>Acanthomorphata</taxon>
        <taxon>Holocentriformes</taxon>
        <taxon>Holocentridae</taxon>
        <taxon>Myripristis</taxon>
    </lineage>
</organism>
<dbReference type="InterPro" id="IPR007110">
    <property type="entry name" value="Ig-like_dom"/>
</dbReference>
<keyword evidence="4" id="KW-0391">Immunity</keyword>
<dbReference type="InterPro" id="IPR036179">
    <property type="entry name" value="Ig-like_dom_sf"/>
</dbReference>
<dbReference type="SMART" id="SM00406">
    <property type="entry name" value="IGv"/>
    <property type="match status" value="1"/>
</dbReference>
<reference evidence="9" key="2">
    <citation type="submission" date="2025-08" db="UniProtKB">
        <authorList>
            <consortium name="Ensembl"/>
        </authorList>
    </citation>
    <scope>IDENTIFICATION</scope>
</reference>
<dbReference type="GO" id="GO:0009617">
    <property type="term" value="P:response to bacterium"/>
    <property type="evidence" value="ECO:0007669"/>
    <property type="project" value="TreeGrafter"/>
</dbReference>
<dbReference type="InterPro" id="IPR052051">
    <property type="entry name" value="TCR_complex_component"/>
</dbReference>
<evidence type="ECO:0000313" key="9">
    <source>
        <dbReference type="Ensembl" id="ENSMMDP00005035428.1"/>
    </source>
</evidence>
<evidence type="ECO:0000256" key="3">
    <source>
        <dbReference type="ARBA" id="ARBA00022729"/>
    </source>
</evidence>
<dbReference type="Pfam" id="PF07686">
    <property type="entry name" value="V-set"/>
    <property type="match status" value="1"/>
</dbReference>
<dbReference type="PANTHER" id="PTHR19433:SF133">
    <property type="entry name" value="IMMUNE-TYPE RECEPTOR 5 PRECURSOR-RELATED"/>
    <property type="match status" value="1"/>
</dbReference>
<dbReference type="Proteomes" id="UP000472263">
    <property type="component" value="Chromosome 18"/>
</dbReference>
<dbReference type="Ensembl" id="ENSMMDT00005036204.1">
    <property type="protein sequence ID" value="ENSMMDP00005035428.1"/>
    <property type="gene ID" value="ENSMMDG00005016650.1"/>
</dbReference>
<evidence type="ECO:0000313" key="10">
    <source>
        <dbReference type="Proteomes" id="UP000472263"/>
    </source>
</evidence>
<dbReference type="SUPFAM" id="SSF48726">
    <property type="entry name" value="Immunoglobulin"/>
    <property type="match status" value="2"/>
</dbReference>
<feature type="domain" description="Ig-like" evidence="8">
    <location>
        <begin position="29"/>
        <end position="137"/>
    </location>
</feature>
<comment type="subcellular location">
    <subcellularLocation>
        <location evidence="1">Cell membrane</location>
    </subcellularLocation>
</comment>
<dbReference type="Gene3D" id="2.60.40.10">
    <property type="entry name" value="Immunoglobulins"/>
    <property type="match status" value="2"/>
</dbReference>
<dbReference type="GeneTree" id="ENSGT00950000182968"/>
<evidence type="ECO:0000256" key="1">
    <source>
        <dbReference type="ARBA" id="ARBA00004236"/>
    </source>
</evidence>
<dbReference type="InterPro" id="IPR003599">
    <property type="entry name" value="Ig_sub"/>
</dbReference>
<reference evidence="9" key="1">
    <citation type="submission" date="2019-06" db="EMBL/GenBank/DDBJ databases">
        <authorList>
            <consortium name="Wellcome Sanger Institute Data Sharing"/>
        </authorList>
    </citation>
    <scope>NUCLEOTIDE SEQUENCE [LARGE SCALE GENOMIC DNA]</scope>
</reference>
<dbReference type="InterPro" id="IPR013783">
    <property type="entry name" value="Ig-like_fold"/>
</dbReference>
<keyword evidence="6" id="KW-1015">Disulfide bond</keyword>
<keyword evidence="7" id="KW-0325">Glycoprotein</keyword>
<keyword evidence="2" id="KW-1003">Cell membrane</keyword>
<sequence>LDRFDMRFPLGESFHESVHISAILWFRFPVFLFVSGVAQLSNISQPVSFQTAKLGDSVTFECQIKSADQENRLWYKVNAGRRLQLVVRENKLYNQNVFGPEFLQSSHRYSLKHDSNIYHLSISATTREDTGTYYCGVLQRSFIEFGPGTFLMLKGILSALFPMKSSYSHLKSLLINVNSLFVFPKIQGAAVSLLFSSQSLSQSSQETLSGSGIIYNSGNKSKSCKRTETGSPETSCVFKLPKQNLSSDDAGTYYCIVNKSVLLYFPLSFSAW</sequence>
<proteinExistence type="predicted"/>